<evidence type="ECO:0000313" key="2">
    <source>
        <dbReference type="Proteomes" id="UP000220836"/>
    </source>
</evidence>
<dbReference type="Proteomes" id="UP000220836">
    <property type="component" value="Unassembled WGS sequence"/>
</dbReference>
<reference evidence="1 2" key="1">
    <citation type="submission" date="2017-05" db="EMBL/GenBank/DDBJ databases">
        <authorList>
            <person name="Song R."/>
            <person name="Chenine A.L."/>
            <person name="Ruprecht R.M."/>
        </authorList>
    </citation>
    <scope>NUCLEOTIDE SEQUENCE [LARGE SCALE GENOMIC DNA]</scope>
    <source>
        <strain evidence="1 2">CECT 8663</strain>
    </source>
</reference>
<keyword evidence="2" id="KW-1185">Reference proteome</keyword>
<gene>
    <name evidence="1" type="ORF">PEV8663_02399</name>
</gene>
<name>A0A238KIX5_9RHOB</name>
<accession>A0A238KIX5</accession>
<evidence type="ECO:0000313" key="1">
    <source>
        <dbReference type="EMBL" id="SMX42016.1"/>
    </source>
</evidence>
<dbReference type="EMBL" id="FXYH01000007">
    <property type="protein sequence ID" value="SMX42016.1"/>
    <property type="molecule type" value="Genomic_DNA"/>
</dbReference>
<protein>
    <submittedName>
        <fullName evidence="1">Uncharacterized protein</fullName>
    </submittedName>
</protein>
<organism evidence="1 2">
    <name type="scientific">Pelagimonas varians</name>
    <dbReference type="NCBI Taxonomy" id="696760"/>
    <lineage>
        <taxon>Bacteria</taxon>
        <taxon>Pseudomonadati</taxon>
        <taxon>Pseudomonadota</taxon>
        <taxon>Alphaproteobacteria</taxon>
        <taxon>Rhodobacterales</taxon>
        <taxon>Roseobacteraceae</taxon>
        <taxon>Pelagimonas</taxon>
    </lineage>
</organism>
<proteinExistence type="predicted"/>
<sequence>MINSHATDKAVMPEVYPDWIRTQQLRDPFHAPKKVMQIYRKTTNLHAVPHIKAVVIAACHSMAALSSV</sequence>
<dbReference type="AlphaFoldDB" id="A0A238KIX5"/>